<gene>
    <name evidence="1" type="ORF">DI616_08000</name>
</gene>
<reference evidence="1 2" key="1">
    <citation type="journal article" date="2017" name="Nat. Commun.">
        <title>In situ click chemistry generation of cyclooxygenase-2 inhibitors.</title>
        <authorList>
            <person name="Bhardwaj A."/>
            <person name="Kaur J."/>
            <person name="Wuest M."/>
            <person name="Wuest F."/>
        </authorList>
    </citation>
    <scope>NUCLEOTIDE SEQUENCE [LARGE SCALE GENOMIC DNA]</scope>
    <source>
        <strain evidence="1">S2_012_000_R3_94</strain>
    </source>
</reference>
<evidence type="ECO:0000313" key="1">
    <source>
        <dbReference type="EMBL" id="TKW67004.1"/>
    </source>
</evidence>
<evidence type="ECO:0000313" key="2">
    <source>
        <dbReference type="Proteomes" id="UP000315344"/>
    </source>
</evidence>
<dbReference type="AlphaFoldDB" id="A0A533I969"/>
<accession>A0A533I969</accession>
<sequence length="89" mass="9800">MQQHLSQARDLADRLLMHILEEPELLGSLMGRSGMTPAQLREVVSGPHVHEVVLDFVTESDDRVMACAEAIGVSATEIGMAARYIARRD</sequence>
<proteinExistence type="predicted"/>
<dbReference type="Pfam" id="PF12096">
    <property type="entry name" value="DUF3572"/>
    <property type="match status" value="1"/>
</dbReference>
<comment type="caution">
    <text evidence="1">The sequence shown here is derived from an EMBL/GenBank/DDBJ whole genome shotgun (WGS) entry which is preliminary data.</text>
</comment>
<protein>
    <submittedName>
        <fullName evidence="1">DUF3572 family protein</fullName>
    </submittedName>
</protein>
<dbReference type="InterPro" id="IPR021955">
    <property type="entry name" value="DUF3572"/>
</dbReference>
<organism evidence="1 2">
    <name type="scientific">Paracoccus denitrificans</name>
    <dbReference type="NCBI Taxonomy" id="266"/>
    <lineage>
        <taxon>Bacteria</taxon>
        <taxon>Pseudomonadati</taxon>
        <taxon>Pseudomonadota</taxon>
        <taxon>Alphaproteobacteria</taxon>
        <taxon>Rhodobacterales</taxon>
        <taxon>Paracoccaceae</taxon>
        <taxon>Paracoccus</taxon>
    </lineage>
</organism>
<name>A0A533I969_PARDE</name>
<dbReference type="EMBL" id="VAFL01000005">
    <property type="protein sequence ID" value="TKW67004.1"/>
    <property type="molecule type" value="Genomic_DNA"/>
</dbReference>
<dbReference type="Proteomes" id="UP000315344">
    <property type="component" value="Unassembled WGS sequence"/>
</dbReference>